<dbReference type="GO" id="GO:0050660">
    <property type="term" value="F:flavin adenine dinucleotide binding"/>
    <property type="evidence" value="ECO:0007669"/>
    <property type="project" value="InterPro"/>
</dbReference>
<dbReference type="PANTHER" id="PTHR43539">
    <property type="entry name" value="FLAVIN-BINDING MONOOXYGENASE-LIKE PROTEIN (AFU_ORTHOLOGUE AFUA_4G09220)"/>
    <property type="match status" value="1"/>
</dbReference>
<dbReference type="PRINTS" id="PR00411">
    <property type="entry name" value="PNDRDTASEI"/>
</dbReference>
<evidence type="ECO:0000256" key="5">
    <source>
        <dbReference type="ARBA" id="ARBA00047707"/>
    </source>
</evidence>
<dbReference type="EMBL" id="JABFUD020000001">
    <property type="protein sequence ID" value="KAI5084768.1"/>
    <property type="molecule type" value="Genomic_DNA"/>
</dbReference>
<organism evidence="7 8">
    <name type="scientific">Adiantum capillus-veneris</name>
    <name type="common">Maidenhair fern</name>
    <dbReference type="NCBI Taxonomy" id="13818"/>
    <lineage>
        <taxon>Eukaryota</taxon>
        <taxon>Viridiplantae</taxon>
        <taxon>Streptophyta</taxon>
        <taxon>Embryophyta</taxon>
        <taxon>Tracheophyta</taxon>
        <taxon>Polypodiopsida</taxon>
        <taxon>Polypodiidae</taxon>
        <taxon>Polypodiales</taxon>
        <taxon>Pteridineae</taxon>
        <taxon>Pteridaceae</taxon>
        <taxon>Vittarioideae</taxon>
        <taxon>Adiantum</taxon>
    </lineage>
</organism>
<sequence>MAPAPLEGKSKRLFEYSLCKSAKFLGDYDSAACCICNIAAAFPFSIYHGPPVPQARLQLPIKYQNAFIILYFSAWIFPAWNSSLHYVLAAGVPLSLPHQLPSYAPVIGLCLQILCATMPPCKEPVATSPQLETTSIHGHDAARVIIIGAGPSGLATAACLQQHGVPYTVIERAHCIASLWKNHTYDRLCMHTAKNCCELPFMPLPESYPSFLTRQQFIDYLEAYARKFHIEPKFSETVMQVSFDHQRESWMVQTKACPNDIDAGRRNTDDIITCKQYACKWLVVATGENAEPVRAHLPGLENFKGTTVHSCQYKNASEFKDKRVLVIGAGNSGMEIALDLVNSGSLATSIVARSPLHVLPREMFGLSTFSLAMKLCKILPVRFVDRILVAYSQLRFGDTYMYGLRRPKIGPLELKNSMGKTPILDVGTLSMIQSGRIHVKPAIDCISASSVRFIDNNTETYDALILATGYKSNVPSWLDDEDGFFTEQGLCRSSSAESWKGKNGLYAAGLSGRGLLRAIQDARVIGDDVKNSYRASNKT</sequence>
<dbReference type="GO" id="GO:0050661">
    <property type="term" value="F:NADP binding"/>
    <property type="evidence" value="ECO:0007669"/>
    <property type="project" value="InterPro"/>
</dbReference>
<evidence type="ECO:0000256" key="2">
    <source>
        <dbReference type="ARBA" id="ARBA00022630"/>
    </source>
</evidence>
<proteinExistence type="inferred from homology"/>
<keyword evidence="2 6" id="KW-0285">Flavoprotein</keyword>
<gene>
    <name evidence="7" type="ORF">GOP47_0000937</name>
</gene>
<dbReference type="PRINTS" id="PR00368">
    <property type="entry name" value="FADPNR"/>
</dbReference>
<dbReference type="InterPro" id="IPR020946">
    <property type="entry name" value="Flavin_mOase-like"/>
</dbReference>
<evidence type="ECO:0000256" key="3">
    <source>
        <dbReference type="ARBA" id="ARBA00022827"/>
    </source>
</evidence>
<dbReference type="InterPro" id="IPR036188">
    <property type="entry name" value="FAD/NAD-bd_sf"/>
</dbReference>
<protein>
    <recommendedName>
        <fullName evidence="6">Flavin-containing monooxygenase</fullName>
        <ecNumber evidence="6">1.-.-.-</ecNumber>
    </recommendedName>
</protein>
<dbReference type="Proteomes" id="UP000886520">
    <property type="component" value="Chromosome 1"/>
</dbReference>
<dbReference type="SUPFAM" id="SSF51905">
    <property type="entry name" value="FAD/NAD(P)-binding domain"/>
    <property type="match status" value="2"/>
</dbReference>
<dbReference type="GO" id="GO:0004499">
    <property type="term" value="F:N,N-dimethylaniline monooxygenase activity"/>
    <property type="evidence" value="ECO:0007669"/>
    <property type="project" value="InterPro"/>
</dbReference>
<name>A0A9D4VFW8_ADICA</name>
<dbReference type="AlphaFoldDB" id="A0A9D4VFW8"/>
<dbReference type="EC" id="1.-.-.-" evidence="6"/>
<dbReference type="Gene3D" id="3.50.50.60">
    <property type="entry name" value="FAD/NAD(P)-binding domain"/>
    <property type="match status" value="1"/>
</dbReference>
<comment type="catalytic activity">
    <reaction evidence="5">
        <text>indole-3-pyruvate + NADPH + O2 + H(+) = (indol-3-yl)acetate + CO2 + NADP(+) + H2O</text>
        <dbReference type="Rhea" id="RHEA:34331"/>
        <dbReference type="ChEBI" id="CHEBI:15377"/>
        <dbReference type="ChEBI" id="CHEBI:15378"/>
        <dbReference type="ChEBI" id="CHEBI:15379"/>
        <dbReference type="ChEBI" id="CHEBI:16526"/>
        <dbReference type="ChEBI" id="CHEBI:17640"/>
        <dbReference type="ChEBI" id="CHEBI:30854"/>
        <dbReference type="ChEBI" id="CHEBI:57783"/>
        <dbReference type="ChEBI" id="CHEBI:58349"/>
        <dbReference type="EC" id="1.14.13.168"/>
    </reaction>
</comment>
<comment type="cofactor">
    <cofactor evidence="6">
        <name>FAD</name>
        <dbReference type="ChEBI" id="CHEBI:57692"/>
    </cofactor>
</comment>
<evidence type="ECO:0000256" key="6">
    <source>
        <dbReference type="RuleBase" id="RU361177"/>
    </source>
</evidence>
<keyword evidence="4 6" id="KW-0560">Oxidoreductase</keyword>
<evidence type="ECO:0000313" key="8">
    <source>
        <dbReference type="Proteomes" id="UP000886520"/>
    </source>
</evidence>
<comment type="similarity">
    <text evidence="1 6">Belongs to the FMO family.</text>
</comment>
<evidence type="ECO:0000256" key="4">
    <source>
        <dbReference type="ARBA" id="ARBA00023002"/>
    </source>
</evidence>
<keyword evidence="8" id="KW-1185">Reference proteome</keyword>
<keyword evidence="6" id="KW-0503">Monooxygenase</keyword>
<dbReference type="GO" id="GO:0103075">
    <property type="term" value="F:indole-3-pyruvate monooxygenase activity"/>
    <property type="evidence" value="ECO:0007669"/>
    <property type="project" value="UniProtKB-EC"/>
</dbReference>
<dbReference type="PANTHER" id="PTHR43539:SF78">
    <property type="entry name" value="FLAVIN-CONTAINING MONOOXYGENASE"/>
    <property type="match status" value="1"/>
</dbReference>
<comment type="caution">
    <text evidence="7">The sequence shown here is derived from an EMBL/GenBank/DDBJ whole genome shotgun (WGS) entry which is preliminary data.</text>
</comment>
<dbReference type="InterPro" id="IPR050982">
    <property type="entry name" value="Auxin_biosynth/cation_transpt"/>
</dbReference>
<keyword evidence="3 6" id="KW-0274">FAD</keyword>
<dbReference type="OrthoDB" id="66881at2759"/>
<accession>A0A9D4VFW8</accession>
<evidence type="ECO:0000256" key="1">
    <source>
        <dbReference type="ARBA" id="ARBA00009183"/>
    </source>
</evidence>
<reference evidence="7" key="1">
    <citation type="submission" date="2021-01" db="EMBL/GenBank/DDBJ databases">
        <title>Adiantum capillus-veneris genome.</title>
        <authorList>
            <person name="Fang Y."/>
            <person name="Liao Q."/>
        </authorList>
    </citation>
    <scope>NUCLEOTIDE SEQUENCE</scope>
    <source>
        <strain evidence="7">H3</strain>
        <tissue evidence="7">Leaf</tissue>
    </source>
</reference>
<evidence type="ECO:0000313" key="7">
    <source>
        <dbReference type="EMBL" id="KAI5084768.1"/>
    </source>
</evidence>
<dbReference type="Pfam" id="PF00743">
    <property type="entry name" value="FMO-like"/>
    <property type="match status" value="1"/>
</dbReference>